<feature type="transmembrane region" description="Helical" evidence="2">
    <location>
        <begin position="63"/>
        <end position="83"/>
    </location>
</feature>
<feature type="compositionally biased region" description="Polar residues" evidence="1">
    <location>
        <begin position="345"/>
        <end position="354"/>
    </location>
</feature>
<gene>
    <name evidence="3" type="ORF">SEMRO_201_G085020.1</name>
</gene>
<feature type="transmembrane region" description="Helical" evidence="2">
    <location>
        <begin position="189"/>
        <end position="208"/>
    </location>
</feature>
<sequence length="423" mass="45668">MKLATSTAGIGTNQGFSVLQLMLDTIRFGICLVCLQASFIYLFDVITACSGTTTTATENETCKAYIVDIVKIFVGTALLLILAQANNKKSDATADWDARVNGPAPKTHADLEALDAKIDALDAKVETCAAFAVGIKDMSDMIDFVAPKMLLGIWLFFVRPSCIHLLEVVTTCTTGTDTSENGEWCEPSIADAVHIVLIVVVTLIVLVFTTHKVDISDATDPKDSATHVKADLDVIMFEELLAAKSNSLFATKADLDATNAKVDDVQLQVHAIINIELEDCHHAIDEFFTQTDLEALKTKSPAVSHASEDRAGTGIDQNRGARTGNSKKTVTFFEPANENPPPSQSPEVSASTKKNPAKKPRIMKQTPGVLIPSPCRISNEEKKDDTTTYGFGGDDDCDLFGYNSGASEIFSEDYGNFEAGYFD</sequence>
<keyword evidence="2" id="KW-0472">Membrane</keyword>
<organism evidence="3 4">
    <name type="scientific">Seminavis robusta</name>
    <dbReference type="NCBI Taxonomy" id="568900"/>
    <lineage>
        <taxon>Eukaryota</taxon>
        <taxon>Sar</taxon>
        <taxon>Stramenopiles</taxon>
        <taxon>Ochrophyta</taxon>
        <taxon>Bacillariophyta</taxon>
        <taxon>Bacillariophyceae</taxon>
        <taxon>Bacillariophycidae</taxon>
        <taxon>Naviculales</taxon>
        <taxon>Naviculaceae</taxon>
        <taxon>Seminavis</taxon>
    </lineage>
</organism>
<evidence type="ECO:0000313" key="3">
    <source>
        <dbReference type="EMBL" id="CAB9504567.1"/>
    </source>
</evidence>
<keyword evidence="2" id="KW-0812">Transmembrane</keyword>
<accession>A0A9N8H9C7</accession>
<dbReference type="Proteomes" id="UP001153069">
    <property type="component" value="Unassembled WGS sequence"/>
</dbReference>
<name>A0A9N8H9C7_9STRA</name>
<evidence type="ECO:0000313" key="4">
    <source>
        <dbReference type="Proteomes" id="UP001153069"/>
    </source>
</evidence>
<keyword evidence="4" id="KW-1185">Reference proteome</keyword>
<comment type="caution">
    <text evidence="3">The sequence shown here is derived from an EMBL/GenBank/DDBJ whole genome shotgun (WGS) entry which is preliminary data.</text>
</comment>
<feature type="transmembrane region" description="Helical" evidence="2">
    <location>
        <begin position="21"/>
        <end position="43"/>
    </location>
</feature>
<reference evidence="3" key="1">
    <citation type="submission" date="2020-06" db="EMBL/GenBank/DDBJ databases">
        <authorList>
            <consortium name="Plant Systems Biology data submission"/>
        </authorList>
    </citation>
    <scope>NUCLEOTIDE SEQUENCE</scope>
    <source>
        <strain evidence="3">D6</strain>
    </source>
</reference>
<feature type="region of interest" description="Disordered" evidence="1">
    <location>
        <begin position="299"/>
        <end position="362"/>
    </location>
</feature>
<dbReference type="EMBL" id="CAICTM010000200">
    <property type="protein sequence ID" value="CAB9504567.1"/>
    <property type="molecule type" value="Genomic_DNA"/>
</dbReference>
<proteinExistence type="predicted"/>
<evidence type="ECO:0000256" key="1">
    <source>
        <dbReference type="SAM" id="MobiDB-lite"/>
    </source>
</evidence>
<protein>
    <submittedName>
        <fullName evidence="3">Uncharacterized protein</fullName>
    </submittedName>
</protein>
<evidence type="ECO:0000256" key="2">
    <source>
        <dbReference type="SAM" id="Phobius"/>
    </source>
</evidence>
<dbReference type="AlphaFoldDB" id="A0A9N8H9C7"/>
<keyword evidence="2" id="KW-1133">Transmembrane helix</keyword>
<feature type="transmembrane region" description="Helical" evidence="2">
    <location>
        <begin position="149"/>
        <end position="169"/>
    </location>
</feature>